<dbReference type="Proteomes" id="UP000008068">
    <property type="component" value="Unassembled WGS sequence"/>
</dbReference>
<sequence length="25" mass="3017">MKFEELRDPEIPSHCKCHISFRKGK</sequence>
<dbReference type="InParanoid" id="G0NQH7"/>
<protein>
    <submittedName>
        <fullName evidence="1">Uncharacterized protein</fullName>
    </submittedName>
</protein>
<name>G0NQH7_CAEBE</name>
<evidence type="ECO:0000313" key="2">
    <source>
        <dbReference type="Proteomes" id="UP000008068"/>
    </source>
</evidence>
<reference evidence="2" key="1">
    <citation type="submission" date="2011-07" db="EMBL/GenBank/DDBJ databases">
        <authorList>
            <consortium name="Caenorhabditis brenneri Sequencing and Analysis Consortium"/>
            <person name="Wilson R.K."/>
        </authorList>
    </citation>
    <scope>NUCLEOTIDE SEQUENCE [LARGE SCALE GENOMIC DNA]</scope>
    <source>
        <strain evidence="2">PB2801</strain>
    </source>
</reference>
<organism evidence="2">
    <name type="scientific">Caenorhabditis brenneri</name>
    <name type="common">Nematode worm</name>
    <dbReference type="NCBI Taxonomy" id="135651"/>
    <lineage>
        <taxon>Eukaryota</taxon>
        <taxon>Metazoa</taxon>
        <taxon>Ecdysozoa</taxon>
        <taxon>Nematoda</taxon>
        <taxon>Chromadorea</taxon>
        <taxon>Rhabditida</taxon>
        <taxon>Rhabditina</taxon>
        <taxon>Rhabditomorpha</taxon>
        <taxon>Rhabditoidea</taxon>
        <taxon>Rhabditidae</taxon>
        <taxon>Peloderinae</taxon>
        <taxon>Caenorhabditis</taxon>
    </lineage>
</organism>
<dbReference type="HOGENOM" id="CLU_3419559_0_0_1"/>
<accession>G0NQH7</accession>
<keyword evidence="2" id="KW-1185">Reference proteome</keyword>
<dbReference type="EMBL" id="GL379926">
    <property type="protein sequence ID" value="EGT35791.1"/>
    <property type="molecule type" value="Genomic_DNA"/>
</dbReference>
<proteinExistence type="predicted"/>
<gene>
    <name evidence="1" type="ORF">CAEBREN_25985</name>
</gene>
<evidence type="ECO:0000313" key="1">
    <source>
        <dbReference type="EMBL" id="EGT35791.1"/>
    </source>
</evidence>
<dbReference type="AlphaFoldDB" id="G0NQH7"/>